<dbReference type="PANTHER" id="PTHR30595:SF6">
    <property type="entry name" value="SCHLAFEN ALBA-2 DOMAIN-CONTAINING PROTEIN"/>
    <property type="match status" value="1"/>
</dbReference>
<dbReference type="STRING" id="1437605.AB656_05990"/>
<proteinExistence type="predicted"/>
<name>A0A086YWD4_9BIFI</name>
<dbReference type="eggNOG" id="COG2865">
    <property type="taxonomic scope" value="Bacteria"/>
</dbReference>
<feature type="domain" description="Schlafen AlbA-2" evidence="1">
    <location>
        <begin position="40"/>
        <end position="159"/>
    </location>
</feature>
<sequence length="518" mass="57048">MSNIILNFVGRDHSRAWQGNVDADASLTEVVKQVQRNQREGQIIEVKAAAEGTPRVYDSLSSFSNQNEGGFILFGIDEGQDFTTTGVFAAQQLKKEVVGQGEAMTPVVRPEFDEASFDGKTVVCAFISGLPMSQRSVYRTKAGITQSAYTRVNDADVRMSATQLYEIESFKDGRRDDASLAPDARMDMLDAKAVRDFVRQATQERPKLARRQDDEILELTGVTKDGKPTLADLMTLGDYPQQAYPNLCITASVVAGTELGKGNGDERFIDSKRFEGGIGEMIEGAMAVVRRNSKTTTRIRDGVRIDLPQYPETAVREILTNALMHRDYGPYCNGSPVRLTLFSDRLECTNPGGIYGGQSLNEFGFANSQTRNPTLVSLLEIEHIAENRHSGIPAIQEEARERGYKPVEFLSRQAQASFTVKFYSVADEPANAPEAVAKAQMGVPLAGAAGTAMDREDKLAAIVELCQTPQTAEDVAELLGIGKYYARRNYIEQLLREGRLAMTNPDRPRSRSQRFVAA</sequence>
<evidence type="ECO:0000313" key="3">
    <source>
        <dbReference type="Proteomes" id="UP000029015"/>
    </source>
</evidence>
<dbReference type="EMBL" id="JGYK01000003">
    <property type="protein sequence ID" value="KFI38584.1"/>
    <property type="molecule type" value="Genomic_DNA"/>
</dbReference>
<reference evidence="2 3" key="1">
    <citation type="submission" date="2014-03" db="EMBL/GenBank/DDBJ databases">
        <title>Genomics of Bifidobacteria.</title>
        <authorList>
            <person name="Ventura M."/>
            <person name="Milani C."/>
            <person name="Lugli G.A."/>
        </authorList>
    </citation>
    <scope>NUCLEOTIDE SEQUENCE [LARGE SCALE GENOMIC DNA]</scope>
    <source>
        <strain evidence="2 3">DSM 22766</strain>
    </source>
</reference>
<dbReference type="Gene3D" id="3.30.565.60">
    <property type="match status" value="1"/>
</dbReference>
<protein>
    <submittedName>
        <fullName evidence="2">Divergent AAA domain protein</fullName>
    </submittedName>
</protein>
<gene>
    <name evidence="2" type="ORF">BACT_0038</name>
</gene>
<dbReference type="InterPro" id="IPR038475">
    <property type="entry name" value="RecG_C_sf"/>
</dbReference>
<dbReference type="AlphaFoldDB" id="A0A086YWD4"/>
<dbReference type="InterPro" id="IPR007421">
    <property type="entry name" value="Schlafen_AlbA_2_dom"/>
</dbReference>
<dbReference type="Pfam" id="PF13749">
    <property type="entry name" value="HATPase_c_4"/>
    <property type="match status" value="1"/>
</dbReference>
<dbReference type="PANTHER" id="PTHR30595">
    <property type="entry name" value="GLPR-RELATED TRANSCRIPTIONAL REPRESSOR"/>
    <property type="match status" value="1"/>
</dbReference>
<evidence type="ECO:0000313" key="2">
    <source>
        <dbReference type="EMBL" id="KFI38584.1"/>
    </source>
</evidence>
<dbReference type="Pfam" id="PF04326">
    <property type="entry name" value="SLFN_AlbA_2"/>
    <property type="match status" value="1"/>
</dbReference>
<dbReference type="Proteomes" id="UP000029015">
    <property type="component" value="Unassembled WGS sequence"/>
</dbReference>
<keyword evidence="3" id="KW-1185">Reference proteome</keyword>
<dbReference type="RefSeq" id="WP_081925011.1">
    <property type="nucleotide sequence ID" value="NZ_JGYK01000003.1"/>
</dbReference>
<evidence type="ECO:0000259" key="1">
    <source>
        <dbReference type="Pfam" id="PF04326"/>
    </source>
</evidence>
<dbReference type="InterPro" id="IPR038461">
    <property type="entry name" value="Schlafen_AlbA_2_dom_sf"/>
</dbReference>
<dbReference type="Gene3D" id="3.30.950.30">
    <property type="entry name" value="Schlafen, AAA domain"/>
    <property type="match status" value="1"/>
</dbReference>
<organism evidence="2 3">
    <name type="scientific">Bifidobacterium actinocoloniiforme DSM 22766</name>
    <dbReference type="NCBI Taxonomy" id="1437605"/>
    <lineage>
        <taxon>Bacteria</taxon>
        <taxon>Bacillati</taxon>
        <taxon>Actinomycetota</taxon>
        <taxon>Actinomycetes</taxon>
        <taxon>Bifidobacteriales</taxon>
        <taxon>Bifidobacteriaceae</taxon>
        <taxon>Bifidobacterium</taxon>
    </lineage>
</organism>
<accession>A0A086YWD4</accession>
<comment type="caution">
    <text evidence="2">The sequence shown here is derived from an EMBL/GenBank/DDBJ whole genome shotgun (WGS) entry which is preliminary data.</text>
</comment>